<dbReference type="GO" id="GO:0004301">
    <property type="term" value="F:epoxide hydrolase activity"/>
    <property type="evidence" value="ECO:0007669"/>
    <property type="project" value="TreeGrafter"/>
</dbReference>
<dbReference type="RefSeq" id="WP_173036143.1">
    <property type="nucleotide sequence ID" value="NZ_AP022870.1"/>
</dbReference>
<evidence type="ECO:0000259" key="5">
    <source>
        <dbReference type="Pfam" id="PF06441"/>
    </source>
</evidence>
<dbReference type="Pfam" id="PF06441">
    <property type="entry name" value="EHN"/>
    <property type="match status" value="1"/>
</dbReference>
<dbReference type="PANTHER" id="PTHR21661:SF35">
    <property type="entry name" value="EPOXIDE HYDROLASE"/>
    <property type="match status" value="1"/>
</dbReference>
<reference evidence="6 7" key="2">
    <citation type="submission" date="2020-03" db="EMBL/GenBank/DDBJ databases">
        <authorList>
            <person name="Ichikawa N."/>
            <person name="Kimura A."/>
            <person name="Kitahashi Y."/>
            <person name="Uohara A."/>
        </authorList>
    </citation>
    <scope>NUCLEOTIDE SEQUENCE [LARGE SCALE GENOMIC DNA]</scope>
    <source>
        <strain evidence="6 7">NBRC 107702</strain>
    </source>
</reference>
<evidence type="ECO:0000256" key="1">
    <source>
        <dbReference type="ARBA" id="ARBA00010088"/>
    </source>
</evidence>
<name>A0A6F8XQK7_9ACTN</name>
<keyword evidence="2" id="KW-0058">Aromatic hydrocarbons catabolism</keyword>
<dbReference type="PIRSF" id="PIRSF001112">
    <property type="entry name" value="Epoxide_hydrolase"/>
    <property type="match status" value="1"/>
</dbReference>
<feature type="active site" description="Proton acceptor" evidence="4">
    <location>
        <position position="333"/>
    </location>
</feature>
<sequence length="355" mass="39340">MTPFRIDVPDRDLDDLRDRLARTRWPVQLPGDDWSRGVPVEHLRELADYWRGGFDWRAREAELNAFPQFTTSIDGLDVHFLHARSARPDALPLLLTHGWPATFVEFVRLIPLLTGAFHVVVPSVPGFGWSQAPVEAGFSVGRVARMWAELMARLGYDRYGTQGGDLGAYVAPEVAVVDPEHVVGVHIDGGLGFPSESDVAQMSAAERAEFEEMMQWAGAGVDHHALLRAAPQTFAYGWQDSPAAALAWLAQKFRDFGDVVDRDLFLTNASVYWFTGTFGTSSWPLYDTERTTWPVGQKAVPSGVYSGGPALFRRLAERHNTIVHWPEGNPGGHFVAMEEPEAHAADITAFFAKVS</sequence>
<feature type="domain" description="Epoxide hydrolase N-terminal" evidence="5">
    <location>
        <begin position="1"/>
        <end position="106"/>
    </location>
</feature>
<comment type="similarity">
    <text evidence="1">Belongs to the peptidase S33 family.</text>
</comment>
<evidence type="ECO:0000313" key="6">
    <source>
        <dbReference type="EMBL" id="BCB76038.1"/>
    </source>
</evidence>
<evidence type="ECO:0000313" key="7">
    <source>
        <dbReference type="Proteomes" id="UP000502508"/>
    </source>
</evidence>
<dbReference type="InterPro" id="IPR000639">
    <property type="entry name" value="Epox_hydrolase-like"/>
</dbReference>
<feature type="active site" description="Proton donor" evidence="4">
    <location>
        <position position="286"/>
    </location>
</feature>
<dbReference type="GO" id="GO:0097176">
    <property type="term" value="P:epoxide metabolic process"/>
    <property type="evidence" value="ECO:0007669"/>
    <property type="project" value="TreeGrafter"/>
</dbReference>
<accession>A0A6F8XQK7</accession>
<dbReference type="EMBL" id="AP022870">
    <property type="protein sequence ID" value="BCB76038.1"/>
    <property type="molecule type" value="Genomic_DNA"/>
</dbReference>
<evidence type="ECO:0000256" key="4">
    <source>
        <dbReference type="PIRSR" id="PIRSR001112-1"/>
    </source>
</evidence>
<dbReference type="InterPro" id="IPR016292">
    <property type="entry name" value="Epoxide_hydrolase"/>
</dbReference>
<evidence type="ECO:0000256" key="2">
    <source>
        <dbReference type="ARBA" id="ARBA00022797"/>
    </source>
</evidence>
<reference evidence="6 7" key="1">
    <citation type="submission" date="2020-03" db="EMBL/GenBank/DDBJ databases">
        <title>Whole genome shotgun sequence of Phytohabitans flavus NBRC 107702.</title>
        <authorList>
            <person name="Komaki H."/>
            <person name="Tamura T."/>
        </authorList>
    </citation>
    <scope>NUCLEOTIDE SEQUENCE [LARGE SCALE GENOMIC DNA]</scope>
    <source>
        <strain evidence="6 7">NBRC 107702</strain>
    </source>
</reference>
<dbReference type="PRINTS" id="PR00412">
    <property type="entry name" value="EPOXHYDRLASE"/>
</dbReference>
<dbReference type="PANTHER" id="PTHR21661">
    <property type="entry name" value="EPOXIDE HYDROLASE 1-RELATED"/>
    <property type="match status" value="1"/>
</dbReference>
<keyword evidence="7" id="KW-1185">Reference proteome</keyword>
<evidence type="ECO:0000256" key="3">
    <source>
        <dbReference type="ARBA" id="ARBA00022801"/>
    </source>
</evidence>
<dbReference type="SUPFAM" id="SSF53474">
    <property type="entry name" value="alpha/beta-Hydrolases"/>
    <property type="match status" value="1"/>
</dbReference>
<organism evidence="6 7">
    <name type="scientific">Phytohabitans flavus</name>
    <dbReference type="NCBI Taxonomy" id="1076124"/>
    <lineage>
        <taxon>Bacteria</taxon>
        <taxon>Bacillati</taxon>
        <taxon>Actinomycetota</taxon>
        <taxon>Actinomycetes</taxon>
        <taxon>Micromonosporales</taxon>
        <taxon>Micromonosporaceae</taxon>
    </lineage>
</organism>
<dbReference type="KEGG" id="pfla:Pflav_024480"/>
<protein>
    <submittedName>
        <fullName evidence="6">Microsomal epoxide hydrolase</fullName>
    </submittedName>
</protein>
<proteinExistence type="inferred from homology"/>
<dbReference type="InterPro" id="IPR029058">
    <property type="entry name" value="AB_hydrolase_fold"/>
</dbReference>
<dbReference type="Proteomes" id="UP000502508">
    <property type="component" value="Chromosome"/>
</dbReference>
<keyword evidence="3 6" id="KW-0378">Hydrolase</keyword>
<gene>
    <name evidence="6" type="ORF">Pflav_024480</name>
</gene>
<feature type="active site" description="Nucleophile" evidence="4">
    <location>
        <position position="165"/>
    </location>
</feature>
<dbReference type="InterPro" id="IPR010497">
    <property type="entry name" value="Epoxide_hydro_N"/>
</dbReference>
<dbReference type="Gene3D" id="3.40.50.1820">
    <property type="entry name" value="alpha/beta hydrolase"/>
    <property type="match status" value="1"/>
</dbReference>
<dbReference type="AlphaFoldDB" id="A0A6F8XQK7"/>